<dbReference type="AlphaFoldDB" id="A0A8S3J8G7"/>
<organism evidence="1 2">
    <name type="scientific">Rotaria magnacalcarata</name>
    <dbReference type="NCBI Taxonomy" id="392030"/>
    <lineage>
        <taxon>Eukaryota</taxon>
        <taxon>Metazoa</taxon>
        <taxon>Spiralia</taxon>
        <taxon>Gnathifera</taxon>
        <taxon>Rotifera</taxon>
        <taxon>Eurotatoria</taxon>
        <taxon>Bdelloidea</taxon>
        <taxon>Philodinida</taxon>
        <taxon>Philodinidae</taxon>
        <taxon>Rotaria</taxon>
    </lineage>
</organism>
<sequence length="84" mass="10234">ECLDKLTPIMNLLKDFIGSFQKSMDEVFSVQVAIEWLETYFMKRYRLINQKYEFILRAVQEQRSWLPRPIPDTDKIHIIEKNKR</sequence>
<accession>A0A8S3J8G7</accession>
<name>A0A8S3J8G7_9BILA</name>
<protein>
    <submittedName>
        <fullName evidence="1">Uncharacterized protein</fullName>
    </submittedName>
</protein>
<evidence type="ECO:0000313" key="1">
    <source>
        <dbReference type="EMBL" id="CAF5215681.1"/>
    </source>
</evidence>
<gene>
    <name evidence="1" type="ORF">GIL414_LOCUS81469</name>
</gene>
<proteinExistence type="predicted"/>
<feature type="non-terminal residue" evidence="1">
    <location>
        <position position="1"/>
    </location>
</feature>
<dbReference type="EMBL" id="CAJOBJ010357459">
    <property type="protein sequence ID" value="CAF5215681.1"/>
    <property type="molecule type" value="Genomic_DNA"/>
</dbReference>
<dbReference type="Proteomes" id="UP000681720">
    <property type="component" value="Unassembled WGS sequence"/>
</dbReference>
<evidence type="ECO:0000313" key="2">
    <source>
        <dbReference type="Proteomes" id="UP000681720"/>
    </source>
</evidence>
<comment type="caution">
    <text evidence="1">The sequence shown here is derived from an EMBL/GenBank/DDBJ whole genome shotgun (WGS) entry which is preliminary data.</text>
</comment>
<reference evidence="1" key="1">
    <citation type="submission" date="2021-02" db="EMBL/GenBank/DDBJ databases">
        <authorList>
            <person name="Nowell W R."/>
        </authorList>
    </citation>
    <scope>NUCLEOTIDE SEQUENCE</scope>
</reference>